<dbReference type="InterPro" id="IPR001789">
    <property type="entry name" value="Sig_transdc_resp-reg_receiver"/>
</dbReference>
<dbReference type="GO" id="GO:0000976">
    <property type="term" value="F:transcription cis-regulatory region binding"/>
    <property type="evidence" value="ECO:0007669"/>
    <property type="project" value="TreeGrafter"/>
</dbReference>
<dbReference type="Gene3D" id="3.30.70.270">
    <property type="match status" value="1"/>
</dbReference>
<sequence>MRILLVEDDKVLLNVLLETLTRQHYVVDVAEDGQTGWDYAQSTSYDLILLDVGLPELDGIALCQRLRTEKCTSPILLMTAREANGDRVRGLDSGADDYLIKPLDLAELQARIRALLRRGEVAPTTVLQWGQLRLDPRSCQVQYGEKVLGLTPKEYSLLEVFLRNPARVFSRGQLVEHLWTFDDPPQEDSVKAHIKGLRQKLKAAGAADWIENVYGLGYRLRQETNDRPTESPVNPKSSDKETLPLSPAPVVEMQFHQGLDHLWKQSRELMTERLAVLQQAVAAVEQNTLAIELRQAARQAAHKLAGVLGMFDRPEGTVLARQIEEILLGQGDCRQEDDLGGLVQQLDRLLDLQNVEPVAASTSDRLLLIDPDPALGQALQQLGQAASLHWQQVDTLEAAKLWLQSHTPDLVVLSIDGLGQRELSLVLLAELAARTPAIPVLVIASADGLLDRVTVARSGGQAFLVQPMTAAQVWASATQLLQQAQSRLVRVLVVDDDPIFLTVLRSMLEPWGMRFTGLDQPLQFWDVLRSTDPDLLILDVDMPQVSGIELCQAVRTDPTWQGLPILFLTAHSDRDTIQQGFAAGADDYVTKPVVGAELITRITNRLDRAHLLQTLSSRDPLTGLTNQSQSSRELEQSLTESQPFCLAVFVVVELAQLNLQYGHATGHQVLQAWGRRLQMSLRRAEIVSYWGNGEFVIGLPGVTKLEAMRQLSELQTALQQQQFTDSDGRQFQAIVHVGLAAYPTDGVTLQSLYQAASQHLS</sequence>
<dbReference type="SUPFAM" id="SSF52172">
    <property type="entry name" value="CheY-like"/>
    <property type="match status" value="3"/>
</dbReference>
<dbReference type="CDD" id="cd00156">
    <property type="entry name" value="REC"/>
    <property type="match status" value="1"/>
</dbReference>
<dbReference type="EMBL" id="PVWK01000056">
    <property type="protein sequence ID" value="PSB30026.1"/>
    <property type="molecule type" value="Genomic_DNA"/>
</dbReference>
<feature type="domain" description="OmpR/PhoB-type" evidence="11">
    <location>
        <begin position="124"/>
        <end position="222"/>
    </location>
</feature>
<evidence type="ECO:0000256" key="6">
    <source>
        <dbReference type="PROSITE-ProRule" id="PRU00169"/>
    </source>
</evidence>
<feature type="DNA-binding region" description="OmpR/PhoB-type" evidence="7">
    <location>
        <begin position="124"/>
        <end position="222"/>
    </location>
</feature>
<protein>
    <submittedName>
        <fullName evidence="12">Multi-component transcriptional regulator</fullName>
    </submittedName>
</protein>
<dbReference type="InterPro" id="IPR043128">
    <property type="entry name" value="Rev_trsase/Diguanyl_cyclase"/>
</dbReference>
<dbReference type="InterPro" id="IPR008207">
    <property type="entry name" value="Sig_transdc_His_kin_Hpt_dom"/>
</dbReference>
<keyword evidence="3" id="KW-0805">Transcription regulation</keyword>
<dbReference type="CDD" id="cd00383">
    <property type="entry name" value="trans_reg_C"/>
    <property type="match status" value="1"/>
</dbReference>
<dbReference type="InterPro" id="IPR039420">
    <property type="entry name" value="WalR-like"/>
</dbReference>
<dbReference type="PROSITE" id="PS50887">
    <property type="entry name" value="GGDEF"/>
    <property type="match status" value="1"/>
</dbReference>
<dbReference type="PANTHER" id="PTHR48111:SF15">
    <property type="entry name" value="OMPR SUBFAMILY"/>
    <property type="match status" value="1"/>
</dbReference>
<dbReference type="RefSeq" id="WP_106256091.1">
    <property type="nucleotide sequence ID" value="NZ_CAWNSW010000006.1"/>
</dbReference>
<feature type="domain" description="Response regulatory" evidence="9">
    <location>
        <begin position="2"/>
        <end position="116"/>
    </location>
</feature>
<gene>
    <name evidence="12" type="ORF">C7B82_09645</name>
</gene>
<dbReference type="PROSITE" id="PS51755">
    <property type="entry name" value="OMPR_PHOB"/>
    <property type="match status" value="1"/>
</dbReference>
<evidence type="ECO:0000259" key="11">
    <source>
        <dbReference type="PROSITE" id="PS51755"/>
    </source>
</evidence>
<dbReference type="GO" id="GO:0006355">
    <property type="term" value="P:regulation of DNA-templated transcription"/>
    <property type="evidence" value="ECO:0007669"/>
    <property type="project" value="InterPro"/>
</dbReference>
<keyword evidence="1 6" id="KW-0597">Phosphoprotein</keyword>
<evidence type="ECO:0000256" key="3">
    <source>
        <dbReference type="ARBA" id="ARBA00023015"/>
    </source>
</evidence>
<dbReference type="Gene3D" id="3.40.50.2300">
    <property type="match status" value="3"/>
</dbReference>
<dbReference type="PANTHER" id="PTHR48111">
    <property type="entry name" value="REGULATOR OF RPOS"/>
    <property type="match status" value="1"/>
</dbReference>
<feature type="domain" description="GGDEF" evidence="10">
    <location>
        <begin position="642"/>
        <end position="761"/>
    </location>
</feature>
<dbReference type="Gene3D" id="6.10.250.690">
    <property type="match status" value="1"/>
</dbReference>
<dbReference type="GO" id="GO:0005829">
    <property type="term" value="C:cytosol"/>
    <property type="evidence" value="ECO:0007669"/>
    <property type="project" value="TreeGrafter"/>
</dbReference>
<evidence type="ECO:0000259" key="10">
    <source>
        <dbReference type="PROSITE" id="PS50887"/>
    </source>
</evidence>
<evidence type="ECO:0000256" key="7">
    <source>
        <dbReference type="PROSITE-ProRule" id="PRU01091"/>
    </source>
</evidence>
<dbReference type="Gene3D" id="1.10.10.10">
    <property type="entry name" value="Winged helix-like DNA-binding domain superfamily/Winged helix DNA-binding domain"/>
    <property type="match status" value="1"/>
</dbReference>
<feature type="region of interest" description="Disordered" evidence="8">
    <location>
        <begin position="222"/>
        <end position="244"/>
    </location>
</feature>
<dbReference type="CDD" id="cd01949">
    <property type="entry name" value="GGDEF"/>
    <property type="match status" value="1"/>
</dbReference>
<feature type="domain" description="Response regulatory" evidence="9">
    <location>
        <begin position="365"/>
        <end position="481"/>
    </location>
</feature>
<evidence type="ECO:0000256" key="2">
    <source>
        <dbReference type="ARBA" id="ARBA00023012"/>
    </source>
</evidence>
<dbReference type="AlphaFoldDB" id="A0A2T1EB90"/>
<dbReference type="Pfam" id="PF00990">
    <property type="entry name" value="GGDEF"/>
    <property type="match status" value="1"/>
</dbReference>
<dbReference type="InterPro" id="IPR001867">
    <property type="entry name" value="OmpR/PhoB-type_DNA-bd"/>
</dbReference>
<dbReference type="InterPro" id="IPR036388">
    <property type="entry name" value="WH-like_DNA-bd_sf"/>
</dbReference>
<keyword evidence="2" id="KW-0902">Two-component regulatory system</keyword>
<keyword evidence="13" id="KW-1185">Reference proteome</keyword>
<evidence type="ECO:0000256" key="1">
    <source>
        <dbReference type="ARBA" id="ARBA00022553"/>
    </source>
</evidence>
<reference evidence="12 13" key="2">
    <citation type="submission" date="2018-03" db="EMBL/GenBank/DDBJ databases">
        <title>The ancient ancestry and fast evolution of plastids.</title>
        <authorList>
            <person name="Moore K.R."/>
            <person name="Magnabosco C."/>
            <person name="Momper L."/>
            <person name="Gold D.A."/>
            <person name="Bosak T."/>
            <person name="Fournier G.P."/>
        </authorList>
    </citation>
    <scope>NUCLEOTIDE SEQUENCE [LARGE SCALE GENOMIC DNA]</scope>
    <source>
        <strain evidence="12 13">ULC18</strain>
    </source>
</reference>
<reference evidence="13" key="1">
    <citation type="submission" date="2018-02" db="EMBL/GenBank/DDBJ databases">
        <authorList>
            <person name="Moore K."/>
            <person name="Momper L."/>
        </authorList>
    </citation>
    <scope>NUCLEOTIDE SEQUENCE [LARGE SCALE GENOMIC DNA]</scope>
    <source>
        <strain evidence="13">ULC18</strain>
    </source>
</reference>
<dbReference type="SMART" id="SM00267">
    <property type="entry name" value="GGDEF"/>
    <property type="match status" value="1"/>
</dbReference>
<dbReference type="Pfam" id="PF01627">
    <property type="entry name" value="Hpt"/>
    <property type="match status" value="1"/>
</dbReference>
<keyword evidence="5" id="KW-0804">Transcription</keyword>
<dbReference type="Pfam" id="PF00486">
    <property type="entry name" value="Trans_reg_C"/>
    <property type="match status" value="1"/>
</dbReference>
<evidence type="ECO:0000313" key="12">
    <source>
        <dbReference type="EMBL" id="PSB30026.1"/>
    </source>
</evidence>
<evidence type="ECO:0000256" key="8">
    <source>
        <dbReference type="SAM" id="MobiDB-lite"/>
    </source>
</evidence>
<feature type="domain" description="Response regulatory" evidence="9">
    <location>
        <begin position="490"/>
        <end position="606"/>
    </location>
</feature>
<dbReference type="InterPro" id="IPR000160">
    <property type="entry name" value="GGDEF_dom"/>
</dbReference>
<dbReference type="InterPro" id="IPR036641">
    <property type="entry name" value="HPT_dom_sf"/>
</dbReference>
<feature type="modified residue" description="4-aspartylphosphate" evidence="6">
    <location>
        <position position="539"/>
    </location>
</feature>
<feature type="modified residue" description="4-aspartylphosphate" evidence="6">
    <location>
        <position position="51"/>
    </location>
</feature>
<dbReference type="OrthoDB" id="516439at2"/>
<evidence type="ECO:0000256" key="5">
    <source>
        <dbReference type="ARBA" id="ARBA00023163"/>
    </source>
</evidence>
<keyword evidence="4 7" id="KW-0238">DNA-binding</keyword>
<dbReference type="InterPro" id="IPR011006">
    <property type="entry name" value="CheY-like_superfamily"/>
</dbReference>
<evidence type="ECO:0000259" key="9">
    <source>
        <dbReference type="PROSITE" id="PS50110"/>
    </source>
</evidence>
<organism evidence="12 13">
    <name type="scientific">Stenomitos frigidus ULC18</name>
    <dbReference type="NCBI Taxonomy" id="2107698"/>
    <lineage>
        <taxon>Bacteria</taxon>
        <taxon>Bacillati</taxon>
        <taxon>Cyanobacteriota</taxon>
        <taxon>Cyanophyceae</taxon>
        <taxon>Leptolyngbyales</taxon>
        <taxon>Leptolyngbyaceae</taxon>
        <taxon>Stenomitos</taxon>
    </lineage>
</organism>
<dbReference type="SUPFAM" id="SSF55073">
    <property type="entry name" value="Nucleotide cyclase"/>
    <property type="match status" value="1"/>
</dbReference>
<dbReference type="PROSITE" id="PS50110">
    <property type="entry name" value="RESPONSE_REGULATORY"/>
    <property type="match status" value="3"/>
</dbReference>
<dbReference type="SMART" id="SM00862">
    <property type="entry name" value="Trans_reg_C"/>
    <property type="match status" value="1"/>
</dbReference>
<dbReference type="GO" id="GO:0000156">
    <property type="term" value="F:phosphorelay response regulator activity"/>
    <property type="evidence" value="ECO:0007669"/>
    <property type="project" value="TreeGrafter"/>
</dbReference>
<dbReference type="SMART" id="SM00448">
    <property type="entry name" value="REC"/>
    <property type="match status" value="3"/>
</dbReference>
<dbReference type="GO" id="GO:0032993">
    <property type="term" value="C:protein-DNA complex"/>
    <property type="evidence" value="ECO:0007669"/>
    <property type="project" value="TreeGrafter"/>
</dbReference>
<dbReference type="Pfam" id="PF00072">
    <property type="entry name" value="Response_reg"/>
    <property type="match status" value="2"/>
</dbReference>
<proteinExistence type="predicted"/>
<dbReference type="Proteomes" id="UP000239576">
    <property type="component" value="Unassembled WGS sequence"/>
</dbReference>
<dbReference type="NCBIfam" id="TIGR00254">
    <property type="entry name" value="GGDEF"/>
    <property type="match status" value="1"/>
</dbReference>
<comment type="caution">
    <text evidence="12">The sequence shown here is derived from an EMBL/GenBank/DDBJ whole genome shotgun (WGS) entry which is preliminary data.</text>
</comment>
<accession>A0A2T1EB90</accession>
<dbReference type="InterPro" id="IPR029787">
    <property type="entry name" value="Nucleotide_cyclase"/>
</dbReference>
<evidence type="ECO:0000256" key="4">
    <source>
        <dbReference type="ARBA" id="ARBA00023125"/>
    </source>
</evidence>
<dbReference type="SUPFAM" id="SSF47226">
    <property type="entry name" value="Histidine-containing phosphotransfer domain, HPT domain"/>
    <property type="match status" value="1"/>
</dbReference>
<name>A0A2T1EB90_9CYAN</name>
<comment type="caution">
    <text evidence="6">Lacks conserved residue(s) required for the propagation of feature annotation.</text>
</comment>
<evidence type="ECO:0000313" key="13">
    <source>
        <dbReference type="Proteomes" id="UP000239576"/>
    </source>
</evidence>
<dbReference type="FunFam" id="3.40.50.2300:FF:000002">
    <property type="entry name" value="DNA-binding response regulator PhoP"/>
    <property type="match status" value="1"/>
</dbReference>